<evidence type="ECO:0000256" key="1">
    <source>
        <dbReference type="SAM" id="Phobius"/>
    </source>
</evidence>
<evidence type="ECO:0000313" key="3">
    <source>
        <dbReference type="Proteomes" id="UP000190648"/>
    </source>
</evidence>
<sequence length="68" mass="7606">MYLHWKTACLAKLFLFLISEWIVIIFSFPASVDLSCCNEDGILKHIIVTVKIPKVDGGAQKKDQIQAG</sequence>
<keyword evidence="1" id="KW-0812">Transmembrane</keyword>
<gene>
    <name evidence="2" type="ORF">AV530_005742</name>
</gene>
<dbReference type="AlphaFoldDB" id="A0A1V4JMI6"/>
<accession>A0A1V4JMI6</accession>
<comment type="caution">
    <text evidence="2">The sequence shown here is derived from an EMBL/GenBank/DDBJ whole genome shotgun (WGS) entry which is preliminary data.</text>
</comment>
<name>A0A1V4JMI6_PATFA</name>
<reference evidence="2 3" key="1">
    <citation type="submission" date="2016-02" db="EMBL/GenBank/DDBJ databases">
        <title>Band-tailed pigeon sequencing and assembly.</title>
        <authorList>
            <person name="Soares A.E."/>
            <person name="Novak B.J."/>
            <person name="Rice E.S."/>
            <person name="O'Connell B."/>
            <person name="Chang D."/>
            <person name="Weber S."/>
            <person name="Shapiro B."/>
        </authorList>
    </citation>
    <scope>NUCLEOTIDE SEQUENCE [LARGE SCALE GENOMIC DNA]</scope>
    <source>
        <strain evidence="2">BTP2013</strain>
        <tissue evidence="2">Blood</tissue>
    </source>
</reference>
<feature type="transmembrane region" description="Helical" evidence="1">
    <location>
        <begin position="9"/>
        <end position="28"/>
    </location>
</feature>
<keyword evidence="1" id="KW-1133">Transmembrane helix</keyword>
<protein>
    <submittedName>
        <fullName evidence="2">Uncharacterized protein</fullName>
    </submittedName>
</protein>
<keyword evidence="3" id="KW-1185">Reference proteome</keyword>
<organism evidence="2 3">
    <name type="scientific">Patagioenas fasciata monilis</name>
    <dbReference type="NCBI Taxonomy" id="372326"/>
    <lineage>
        <taxon>Eukaryota</taxon>
        <taxon>Metazoa</taxon>
        <taxon>Chordata</taxon>
        <taxon>Craniata</taxon>
        <taxon>Vertebrata</taxon>
        <taxon>Euteleostomi</taxon>
        <taxon>Archelosauria</taxon>
        <taxon>Archosauria</taxon>
        <taxon>Dinosauria</taxon>
        <taxon>Saurischia</taxon>
        <taxon>Theropoda</taxon>
        <taxon>Coelurosauria</taxon>
        <taxon>Aves</taxon>
        <taxon>Neognathae</taxon>
        <taxon>Neoaves</taxon>
        <taxon>Columbimorphae</taxon>
        <taxon>Columbiformes</taxon>
        <taxon>Columbidae</taxon>
        <taxon>Patagioenas</taxon>
    </lineage>
</organism>
<proteinExistence type="predicted"/>
<evidence type="ECO:0000313" key="2">
    <source>
        <dbReference type="EMBL" id="OPJ73370.1"/>
    </source>
</evidence>
<dbReference type="Proteomes" id="UP000190648">
    <property type="component" value="Unassembled WGS sequence"/>
</dbReference>
<dbReference type="EMBL" id="LSYS01006902">
    <property type="protein sequence ID" value="OPJ73370.1"/>
    <property type="molecule type" value="Genomic_DNA"/>
</dbReference>
<keyword evidence="1" id="KW-0472">Membrane</keyword>